<protein>
    <submittedName>
        <fullName evidence="1">Uncharacterized protein</fullName>
    </submittedName>
</protein>
<reference evidence="1" key="1">
    <citation type="journal article" date="2022" name="bioRxiv">
        <title>Sequencing and chromosome-scale assembly of the giantPleurodeles waltlgenome.</title>
        <authorList>
            <person name="Brown T."/>
            <person name="Elewa A."/>
            <person name="Iarovenko S."/>
            <person name="Subramanian E."/>
            <person name="Araus A.J."/>
            <person name="Petzold A."/>
            <person name="Susuki M."/>
            <person name="Suzuki K.-i.T."/>
            <person name="Hayashi T."/>
            <person name="Toyoda A."/>
            <person name="Oliveira C."/>
            <person name="Osipova E."/>
            <person name="Leigh N.D."/>
            <person name="Simon A."/>
            <person name="Yun M.H."/>
        </authorList>
    </citation>
    <scope>NUCLEOTIDE SEQUENCE</scope>
    <source>
        <strain evidence="1">20211129_DDA</strain>
        <tissue evidence="1">Liver</tissue>
    </source>
</reference>
<gene>
    <name evidence="1" type="ORF">NDU88_003636</name>
</gene>
<dbReference type="AlphaFoldDB" id="A0AAV7MW64"/>
<organism evidence="1 2">
    <name type="scientific">Pleurodeles waltl</name>
    <name type="common">Iberian ribbed newt</name>
    <dbReference type="NCBI Taxonomy" id="8319"/>
    <lineage>
        <taxon>Eukaryota</taxon>
        <taxon>Metazoa</taxon>
        <taxon>Chordata</taxon>
        <taxon>Craniata</taxon>
        <taxon>Vertebrata</taxon>
        <taxon>Euteleostomi</taxon>
        <taxon>Amphibia</taxon>
        <taxon>Batrachia</taxon>
        <taxon>Caudata</taxon>
        <taxon>Salamandroidea</taxon>
        <taxon>Salamandridae</taxon>
        <taxon>Pleurodelinae</taxon>
        <taxon>Pleurodeles</taxon>
    </lineage>
</organism>
<dbReference type="EMBL" id="JANPWB010000013">
    <property type="protein sequence ID" value="KAJ1106233.1"/>
    <property type="molecule type" value="Genomic_DNA"/>
</dbReference>
<dbReference type="Proteomes" id="UP001066276">
    <property type="component" value="Chromosome 9"/>
</dbReference>
<keyword evidence="2" id="KW-1185">Reference proteome</keyword>
<comment type="caution">
    <text evidence="1">The sequence shown here is derived from an EMBL/GenBank/DDBJ whole genome shotgun (WGS) entry which is preliminary data.</text>
</comment>
<name>A0AAV7MW64_PLEWA</name>
<evidence type="ECO:0000313" key="2">
    <source>
        <dbReference type="Proteomes" id="UP001066276"/>
    </source>
</evidence>
<accession>A0AAV7MW64</accession>
<proteinExistence type="predicted"/>
<sequence length="276" mass="30691">MHCSTYSGYSRGVEILLRKGLQWRTKKVLVDPNGRNVLMSGVLLDKACRLVAVYGPNVDDPGFFLELWTREVDHLPRTLSDHSPREMAEIESGLAELERRLASHWSSDVLAEIRREVSLYEEISLREICFLGREARARQYGEGERAGRTLAALLRKPWASDYVSEIMDGEGGSMSGSGGVMQVFTEFYTRLYAALACASATDAQVIFENIALVWFDEGQDKAEGGSKPQPQQVVVRQKRSSDIQEYSVMLGAVHLSHLLSLGQMVAVGAAYRCLKG</sequence>
<evidence type="ECO:0000313" key="1">
    <source>
        <dbReference type="EMBL" id="KAJ1106233.1"/>
    </source>
</evidence>